<dbReference type="EMBL" id="ML771877">
    <property type="protein sequence ID" value="KAE9382278.1"/>
    <property type="molecule type" value="Genomic_DNA"/>
</dbReference>
<reference evidence="3" key="1">
    <citation type="journal article" date="2019" name="Environ. Microbiol.">
        <title>Fungal ecological strategies reflected in gene transcription - a case study of two litter decomposers.</title>
        <authorList>
            <person name="Barbi F."/>
            <person name="Kohler A."/>
            <person name="Barry K."/>
            <person name="Baskaran P."/>
            <person name="Daum C."/>
            <person name="Fauchery L."/>
            <person name="Ihrmark K."/>
            <person name="Kuo A."/>
            <person name="LaButti K."/>
            <person name="Lipzen A."/>
            <person name="Morin E."/>
            <person name="Grigoriev I.V."/>
            <person name="Henrissat B."/>
            <person name="Lindahl B."/>
            <person name="Martin F."/>
        </authorList>
    </citation>
    <scope>NUCLEOTIDE SEQUENCE</scope>
    <source>
        <strain evidence="3">JB14</strain>
    </source>
</reference>
<protein>
    <submittedName>
        <fullName evidence="3">Uncharacterized protein</fullName>
    </submittedName>
</protein>
<organism evidence="3 4">
    <name type="scientific">Gymnopus androsaceus JB14</name>
    <dbReference type="NCBI Taxonomy" id="1447944"/>
    <lineage>
        <taxon>Eukaryota</taxon>
        <taxon>Fungi</taxon>
        <taxon>Dikarya</taxon>
        <taxon>Basidiomycota</taxon>
        <taxon>Agaricomycotina</taxon>
        <taxon>Agaricomycetes</taxon>
        <taxon>Agaricomycetidae</taxon>
        <taxon>Agaricales</taxon>
        <taxon>Marasmiineae</taxon>
        <taxon>Omphalotaceae</taxon>
        <taxon>Gymnopus</taxon>
    </lineage>
</organism>
<feature type="coiled-coil region" evidence="1">
    <location>
        <begin position="146"/>
        <end position="173"/>
    </location>
</feature>
<keyword evidence="1" id="KW-0175">Coiled coil</keyword>
<dbReference type="AlphaFoldDB" id="A0A6A4G9Y8"/>
<evidence type="ECO:0000256" key="2">
    <source>
        <dbReference type="SAM" id="MobiDB-lite"/>
    </source>
</evidence>
<accession>A0A6A4G9Y8</accession>
<proteinExistence type="predicted"/>
<sequence>VIQYKVKLQESRKKVEQLQRNLKEKMIDFELLKEGLATQDSALKKRITDLKEQWRDSEKERLRLQGKQLYHTQLTRLRDSYTTLKAEKTSLEEQGQKKDDRIRNLEESLNEISSSRFAAEQSTQSSREVPRSEYDALKATLQQEKLKACQEISQKSQKELAEIEAEFRKIKKKNRELQ</sequence>
<feature type="coiled-coil region" evidence="1">
    <location>
        <begin position="1"/>
        <end position="35"/>
    </location>
</feature>
<dbReference type="Proteomes" id="UP000799118">
    <property type="component" value="Unassembled WGS sequence"/>
</dbReference>
<evidence type="ECO:0000313" key="4">
    <source>
        <dbReference type="Proteomes" id="UP000799118"/>
    </source>
</evidence>
<gene>
    <name evidence="3" type="ORF">BT96DRAFT_952300</name>
</gene>
<feature type="region of interest" description="Disordered" evidence="2">
    <location>
        <begin position="113"/>
        <end position="135"/>
    </location>
</feature>
<name>A0A6A4G9Y8_9AGAR</name>
<feature type="non-terminal residue" evidence="3">
    <location>
        <position position="1"/>
    </location>
</feature>
<feature type="coiled-coil region" evidence="1">
    <location>
        <begin position="74"/>
        <end position="108"/>
    </location>
</feature>
<feature type="non-terminal residue" evidence="3">
    <location>
        <position position="178"/>
    </location>
</feature>
<keyword evidence="4" id="KW-1185">Reference proteome</keyword>
<evidence type="ECO:0000313" key="3">
    <source>
        <dbReference type="EMBL" id="KAE9382278.1"/>
    </source>
</evidence>
<evidence type="ECO:0000256" key="1">
    <source>
        <dbReference type="SAM" id="Coils"/>
    </source>
</evidence>